<evidence type="ECO:0000256" key="4">
    <source>
        <dbReference type="ARBA" id="ARBA00022605"/>
    </source>
</evidence>
<evidence type="ECO:0000256" key="5">
    <source>
        <dbReference type="ARBA" id="ARBA00022822"/>
    </source>
</evidence>
<evidence type="ECO:0000313" key="11">
    <source>
        <dbReference type="EMBL" id="MRH78754.1"/>
    </source>
</evidence>
<dbReference type="InterPro" id="IPR002028">
    <property type="entry name" value="Trp_synthase_suA"/>
</dbReference>
<organism evidence="11 12">
    <name type="scientific">Spiribacter salilacus</name>
    <dbReference type="NCBI Taxonomy" id="2664894"/>
    <lineage>
        <taxon>Bacteria</taxon>
        <taxon>Pseudomonadati</taxon>
        <taxon>Pseudomonadota</taxon>
        <taxon>Gammaproteobacteria</taxon>
        <taxon>Chromatiales</taxon>
        <taxon>Ectothiorhodospiraceae</taxon>
        <taxon>Spiribacter</taxon>
    </lineage>
</organism>
<dbReference type="SUPFAM" id="SSF51366">
    <property type="entry name" value="Ribulose-phoshate binding barrel"/>
    <property type="match status" value="1"/>
</dbReference>
<dbReference type="EMBL" id="WJPP01000004">
    <property type="protein sequence ID" value="MRH78754.1"/>
    <property type="molecule type" value="Genomic_DNA"/>
</dbReference>
<evidence type="ECO:0000256" key="9">
    <source>
        <dbReference type="HAMAP-Rule" id="MF_00131"/>
    </source>
</evidence>
<dbReference type="RefSeq" id="WP_153719784.1">
    <property type="nucleotide sequence ID" value="NZ_WJPP01000004.1"/>
</dbReference>
<evidence type="ECO:0000256" key="2">
    <source>
        <dbReference type="ARBA" id="ARBA00004733"/>
    </source>
</evidence>
<dbReference type="PANTHER" id="PTHR43406:SF1">
    <property type="entry name" value="TRYPTOPHAN SYNTHASE ALPHA CHAIN, CHLOROPLASTIC"/>
    <property type="match status" value="1"/>
</dbReference>
<dbReference type="FunFam" id="3.20.20.70:FF:000037">
    <property type="entry name" value="Tryptophan synthase alpha chain"/>
    <property type="match status" value="1"/>
</dbReference>
<comment type="caution">
    <text evidence="11">The sequence shown here is derived from an EMBL/GenBank/DDBJ whole genome shotgun (WGS) entry which is preliminary data.</text>
</comment>
<comment type="catalytic activity">
    <reaction evidence="8 9">
        <text>(1S,2R)-1-C-(indol-3-yl)glycerol 3-phosphate + L-serine = D-glyceraldehyde 3-phosphate + L-tryptophan + H2O</text>
        <dbReference type="Rhea" id="RHEA:10532"/>
        <dbReference type="ChEBI" id="CHEBI:15377"/>
        <dbReference type="ChEBI" id="CHEBI:33384"/>
        <dbReference type="ChEBI" id="CHEBI:57912"/>
        <dbReference type="ChEBI" id="CHEBI:58866"/>
        <dbReference type="ChEBI" id="CHEBI:59776"/>
        <dbReference type="EC" id="4.2.1.20"/>
    </reaction>
</comment>
<feature type="active site" description="Proton acceptor" evidence="9">
    <location>
        <position position="60"/>
    </location>
</feature>
<dbReference type="UniPathway" id="UPA00035">
    <property type="reaction ID" value="UER00044"/>
</dbReference>
<evidence type="ECO:0000256" key="10">
    <source>
        <dbReference type="RuleBase" id="RU003662"/>
    </source>
</evidence>
<gene>
    <name evidence="9" type="primary">trpA</name>
    <name evidence="11" type="ORF">GH984_08550</name>
</gene>
<evidence type="ECO:0000256" key="3">
    <source>
        <dbReference type="ARBA" id="ARBA00011270"/>
    </source>
</evidence>
<dbReference type="AlphaFoldDB" id="A0A6N7R1A2"/>
<keyword evidence="4 9" id="KW-0028">Amino-acid biosynthesis</keyword>
<comment type="subunit">
    <text evidence="3 9">Tetramer of two alpha and two beta chains.</text>
</comment>
<accession>A0A6N7R1A2</accession>
<proteinExistence type="inferred from homology"/>
<protein>
    <recommendedName>
        <fullName evidence="9">Tryptophan synthase alpha chain</fullName>
        <ecNumber evidence="9">4.2.1.20</ecNumber>
    </recommendedName>
</protein>
<evidence type="ECO:0000256" key="1">
    <source>
        <dbReference type="ARBA" id="ARBA00003365"/>
    </source>
</evidence>
<dbReference type="InterPro" id="IPR018204">
    <property type="entry name" value="Trp_synthase_alpha_AS"/>
</dbReference>
<dbReference type="CDD" id="cd04724">
    <property type="entry name" value="Tryptophan_synthase_alpha"/>
    <property type="match status" value="1"/>
</dbReference>
<dbReference type="HAMAP" id="MF_00131">
    <property type="entry name" value="Trp_synth_alpha"/>
    <property type="match status" value="1"/>
</dbReference>
<dbReference type="InterPro" id="IPR013785">
    <property type="entry name" value="Aldolase_TIM"/>
</dbReference>
<comment type="function">
    <text evidence="1 9">The alpha subunit is responsible for the aldol cleavage of indoleglycerol phosphate to indole and glyceraldehyde 3-phosphate.</text>
</comment>
<keyword evidence="5 9" id="KW-0822">Tryptophan biosynthesis</keyword>
<dbReference type="Proteomes" id="UP000433788">
    <property type="component" value="Unassembled WGS sequence"/>
</dbReference>
<dbReference type="GO" id="GO:0004834">
    <property type="term" value="F:tryptophan synthase activity"/>
    <property type="evidence" value="ECO:0007669"/>
    <property type="project" value="UniProtKB-UniRule"/>
</dbReference>
<feature type="active site" description="Proton acceptor" evidence="9">
    <location>
        <position position="49"/>
    </location>
</feature>
<sequence>MSRIEHRFAQCKEAGKTALVTYVTGGDPNPDATVPVMHALVRAGADIIEVGMPFSDPMADGPVIQAACDRALLHGTGIKGVLEMIREFRREDQDTPVVLMGYLNPIEQTGYDKFCREAASAGVDGVLTVDLPPEESSELGAALSAHSLDPIWLIAPTTSDARIKAICAHARGFVYYVSLKGVTGAASLDTDSVGSHVDEIRRATQLPVGVGFGVRDGADAQRLATLADAVVVGSAIVSRIAEHADDPAGMIAAVESITRDLRAGLDQPLVEA</sequence>
<dbReference type="EC" id="4.2.1.20" evidence="9"/>
<dbReference type="Gene3D" id="3.20.20.70">
    <property type="entry name" value="Aldolase class I"/>
    <property type="match status" value="1"/>
</dbReference>
<comment type="pathway">
    <text evidence="2 9">Amino-acid biosynthesis; L-tryptophan biosynthesis; L-tryptophan from chorismate: step 5/5.</text>
</comment>
<keyword evidence="12" id="KW-1185">Reference proteome</keyword>
<keyword evidence="6 9" id="KW-0057">Aromatic amino acid biosynthesis</keyword>
<reference evidence="11 12" key="1">
    <citation type="submission" date="2019-11" db="EMBL/GenBank/DDBJ databases">
        <authorList>
            <person name="Zhang X.Y."/>
        </authorList>
    </citation>
    <scope>NUCLEOTIDE SEQUENCE [LARGE SCALE GENOMIC DNA]</scope>
    <source>
        <strain evidence="11 12">C176</strain>
    </source>
</reference>
<dbReference type="PANTHER" id="PTHR43406">
    <property type="entry name" value="TRYPTOPHAN SYNTHASE, ALPHA CHAIN"/>
    <property type="match status" value="1"/>
</dbReference>
<dbReference type="NCBIfam" id="TIGR00262">
    <property type="entry name" value="trpA"/>
    <property type="match status" value="1"/>
</dbReference>
<comment type="similarity">
    <text evidence="9 10">Belongs to the TrpA family.</text>
</comment>
<evidence type="ECO:0000256" key="8">
    <source>
        <dbReference type="ARBA" id="ARBA00049047"/>
    </source>
</evidence>
<dbReference type="InterPro" id="IPR011060">
    <property type="entry name" value="RibuloseP-bd_barrel"/>
</dbReference>
<dbReference type="GO" id="GO:0005829">
    <property type="term" value="C:cytosol"/>
    <property type="evidence" value="ECO:0007669"/>
    <property type="project" value="TreeGrafter"/>
</dbReference>
<evidence type="ECO:0000313" key="12">
    <source>
        <dbReference type="Proteomes" id="UP000433788"/>
    </source>
</evidence>
<dbReference type="PROSITE" id="PS00167">
    <property type="entry name" value="TRP_SYNTHASE_ALPHA"/>
    <property type="match status" value="1"/>
</dbReference>
<name>A0A6N7R1A2_9GAMM</name>
<evidence type="ECO:0000256" key="6">
    <source>
        <dbReference type="ARBA" id="ARBA00023141"/>
    </source>
</evidence>
<dbReference type="Pfam" id="PF00290">
    <property type="entry name" value="Trp_syntA"/>
    <property type="match status" value="1"/>
</dbReference>
<keyword evidence="7 9" id="KW-0456">Lyase</keyword>
<evidence type="ECO:0000256" key="7">
    <source>
        <dbReference type="ARBA" id="ARBA00023239"/>
    </source>
</evidence>